<dbReference type="EMBL" id="LAQI01000036">
    <property type="protein sequence ID" value="KKY25680.1"/>
    <property type="molecule type" value="Genomic_DNA"/>
</dbReference>
<name>A0A0G2HAR0_9PEZI</name>
<accession>A0A0G2HAR0</accession>
<reference evidence="1 2" key="2">
    <citation type="submission" date="2015-05" db="EMBL/GenBank/DDBJ databases">
        <title>Distinctive expansion of gene families associated with plant cell wall degradation and secondary metabolism in the genomes of grapevine trunk pathogens.</title>
        <authorList>
            <person name="Lawrence D.P."/>
            <person name="Travadon R."/>
            <person name="Rolshausen P.E."/>
            <person name="Baumgartner K."/>
        </authorList>
    </citation>
    <scope>NUCLEOTIDE SEQUENCE [LARGE SCALE GENOMIC DNA]</scope>
    <source>
        <strain evidence="1">DS831</strain>
    </source>
</reference>
<comment type="caution">
    <text evidence="1">The sequence shown here is derived from an EMBL/GenBank/DDBJ whole genome shotgun (WGS) entry which is preliminary data.</text>
</comment>
<gene>
    <name evidence="1" type="ORF">UCDDS831_g02023</name>
</gene>
<organism evidence="1 2">
    <name type="scientific">Diplodia seriata</name>
    <dbReference type="NCBI Taxonomy" id="420778"/>
    <lineage>
        <taxon>Eukaryota</taxon>
        <taxon>Fungi</taxon>
        <taxon>Dikarya</taxon>
        <taxon>Ascomycota</taxon>
        <taxon>Pezizomycotina</taxon>
        <taxon>Dothideomycetes</taxon>
        <taxon>Dothideomycetes incertae sedis</taxon>
        <taxon>Botryosphaeriales</taxon>
        <taxon>Botryosphaeriaceae</taxon>
        <taxon>Diplodia</taxon>
    </lineage>
</organism>
<dbReference type="Proteomes" id="UP000034182">
    <property type="component" value="Unassembled WGS sequence"/>
</dbReference>
<protein>
    <submittedName>
        <fullName evidence="1">Uncharacterized protein</fullName>
    </submittedName>
</protein>
<evidence type="ECO:0000313" key="2">
    <source>
        <dbReference type="Proteomes" id="UP000034182"/>
    </source>
</evidence>
<dbReference type="AlphaFoldDB" id="A0A0G2HAR0"/>
<sequence length="85" mass="8964">MSSCNVDRFEIVSDDSAGKTQALQLVNIFMTHLAALLLPAHGQNNGSLVADIATLYGQLATGAADIKHTARLLQNVVANEDDATI</sequence>
<evidence type="ECO:0000313" key="1">
    <source>
        <dbReference type="EMBL" id="KKY25680.1"/>
    </source>
</evidence>
<reference evidence="1 2" key="1">
    <citation type="submission" date="2015-03" db="EMBL/GenBank/DDBJ databases">
        <authorList>
            <person name="Morales-Cruz A."/>
            <person name="Amrine K.C."/>
            <person name="Cantu D."/>
        </authorList>
    </citation>
    <scope>NUCLEOTIDE SEQUENCE [LARGE SCALE GENOMIC DNA]</scope>
    <source>
        <strain evidence="1">DS831</strain>
    </source>
</reference>
<proteinExistence type="predicted"/>